<sequence length="184" mass="21421">MNEHIVNYQAVIDFWFSELEPAAWFKKDISLDKLIGDRFLATYYAAGRCELFGWRKTAQGRLAEIIVLDQFSRNMFRDDPRAFQYDSLAVALTQEAVAGNYDEQLTPEKKQFLYMPLMHSESLTIHRQAEALFAQPGLENNYDFEIKHKAIIEQFGRYPHRNDILGRQSTEQEVAFLKQPGSSF</sequence>
<dbReference type="SUPFAM" id="SSF48452">
    <property type="entry name" value="TPR-like"/>
    <property type="match status" value="1"/>
</dbReference>
<accession>A0ABV2BVA4</accession>
<dbReference type="Gene3D" id="1.25.40.10">
    <property type="entry name" value="Tetratricopeptide repeat domain"/>
    <property type="match status" value="1"/>
</dbReference>
<comment type="caution">
    <text evidence="1">The sequence shown here is derived from an EMBL/GenBank/DDBJ whole genome shotgun (WGS) entry which is preliminary data.</text>
</comment>
<dbReference type="Pfam" id="PF06041">
    <property type="entry name" value="DUF924"/>
    <property type="match status" value="1"/>
</dbReference>
<name>A0ABV2BVA4_9GAMM</name>
<dbReference type="EMBL" id="JBEVCJ010000014">
    <property type="protein sequence ID" value="MET1255883.1"/>
    <property type="molecule type" value="Genomic_DNA"/>
</dbReference>
<gene>
    <name evidence="1" type="ORF">ABVT43_12155</name>
</gene>
<reference evidence="1 2" key="1">
    <citation type="submission" date="2024-06" db="EMBL/GenBank/DDBJ databases">
        <authorList>
            <person name="Li F."/>
        </authorList>
    </citation>
    <scope>NUCLEOTIDE SEQUENCE [LARGE SCALE GENOMIC DNA]</scope>
    <source>
        <strain evidence="1 2">GXAS 311</strain>
    </source>
</reference>
<protein>
    <submittedName>
        <fullName evidence="1">DUF924 family protein</fullName>
    </submittedName>
</protein>
<dbReference type="Proteomes" id="UP001548189">
    <property type="component" value="Unassembled WGS sequence"/>
</dbReference>
<dbReference type="Gene3D" id="1.20.58.320">
    <property type="entry name" value="TPR-like"/>
    <property type="match status" value="1"/>
</dbReference>
<evidence type="ECO:0000313" key="1">
    <source>
        <dbReference type="EMBL" id="MET1255883.1"/>
    </source>
</evidence>
<evidence type="ECO:0000313" key="2">
    <source>
        <dbReference type="Proteomes" id="UP001548189"/>
    </source>
</evidence>
<keyword evidence="2" id="KW-1185">Reference proteome</keyword>
<dbReference type="InterPro" id="IPR010323">
    <property type="entry name" value="DUF924"/>
</dbReference>
<organism evidence="1 2">
    <name type="scientific">Aliikangiella maris</name>
    <dbReference type="NCBI Taxonomy" id="3162458"/>
    <lineage>
        <taxon>Bacteria</taxon>
        <taxon>Pseudomonadati</taxon>
        <taxon>Pseudomonadota</taxon>
        <taxon>Gammaproteobacteria</taxon>
        <taxon>Oceanospirillales</taxon>
        <taxon>Pleioneaceae</taxon>
        <taxon>Aliikangiella</taxon>
    </lineage>
</organism>
<proteinExistence type="predicted"/>
<dbReference type="InterPro" id="IPR011990">
    <property type="entry name" value="TPR-like_helical_dom_sf"/>
</dbReference>